<reference evidence="4 5" key="1">
    <citation type="submission" date="2020-04" db="EMBL/GenBank/DDBJ databases">
        <authorList>
            <person name="Hitch T.C.A."/>
            <person name="Wylensek D."/>
            <person name="Clavel T."/>
        </authorList>
    </citation>
    <scope>NUCLEOTIDE SEQUENCE [LARGE SCALE GENOMIC DNA]</scope>
    <source>
        <strain evidence="4 5">PG-130-P53-12</strain>
    </source>
</reference>
<dbReference type="Gene3D" id="1.20.1090.10">
    <property type="entry name" value="Dehydroquinate synthase-like - alpha domain"/>
    <property type="match status" value="1"/>
</dbReference>
<evidence type="ECO:0000313" key="5">
    <source>
        <dbReference type="Proteomes" id="UP000543804"/>
    </source>
</evidence>
<dbReference type="GO" id="GO:0046872">
    <property type="term" value="F:metal ion binding"/>
    <property type="evidence" value="ECO:0007669"/>
    <property type="project" value="InterPro"/>
</dbReference>
<dbReference type="RefSeq" id="WP_170077644.1">
    <property type="nucleotide sequence ID" value="NZ_JABAFA010000024.1"/>
</dbReference>
<keyword evidence="5" id="KW-1185">Reference proteome</keyword>
<protein>
    <submittedName>
        <fullName evidence="4">4-hydroxybutyrate dehydrogenase</fullName>
    </submittedName>
</protein>
<dbReference type="GO" id="GO:0004022">
    <property type="term" value="F:alcohol dehydrogenase (NAD+) activity"/>
    <property type="evidence" value="ECO:0007669"/>
    <property type="project" value="TreeGrafter"/>
</dbReference>
<organism evidence="4 5">
    <name type="scientific">Selenomonas bovis</name>
    <dbReference type="NCBI Taxonomy" id="416586"/>
    <lineage>
        <taxon>Bacteria</taxon>
        <taxon>Bacillati</taxon>
        <taxon>Bacillota</taxon>
        <taxon>Negativicutes</taxon>
        <taxon>Selenomonadales</taxon>
        <taxon>Selenomonadaceae</taxon>
        <taxon>Selenomonas</taxon>
    </lineage>
</organism>
<accession>A0A848BA04</accession>
<feature type="domain" description="Alcohol dehydrogenase iron-type/glycerol dehydrogenase GldA" evidence="2">
    <location>
        <begin position="47"/>
        <end position="164"/>
    </location>
</feature>
<dbReference type="Pfam" id="PF00465">
    <property type="entry name" value="Fe-ADH"/>
    <property type="match status" value="1"/>
</dbReference>
<evidence type="ECO:0000259" key="3">
    <source>
        <dbReference type="Pfam" id="PF25137"/>
    </source>
</evidence>
<dbReference type="CDD" id="cd14860">
    <property type="entry name" value="4HBD_NAD"/>
    <property type="match status" value="1"/>
</dbReference>
<evidence type="ECO:0000259" key="2">
    <source>
        <dbReference type="Pfam" id="PF00465"/>
    </source>
</evidence>
<evidence type="ECO:0000313" key="4">
    <source>
        <dbReference type="EMBL" id="NMD99262.1"/>
    </source>
</evidence>
<dbReference type="InterPro" id="IPR001670">
    <property type="entry name" value="ADH_Fe/GldA"/>
</dbReference>
<keyword evidence="1" id="KW-0560">Oxidoreductase</keyword>
<dbReference type="SUPFAM" id="SSF56796">
    <property type="entry name" value="Dehydroquinate synthase-like"/>
    <property type="match status" value="1"/>
</dbReference>
<proteinExistence type="predicted"/>
<dbReference type="EMBL" id="JABAFA010000024">
    <property type="protein sequence ID" value="NMD99262.1"/>
    <property type="molecule type" value="Genomic_DNA"/>
</dbReference>
<dbReference type="PANTHER" id="PTHR11496:SF83">
    <property type="entry name" value="HYDROXYACID-OXOACID TRANSHYDROGENASE, MITOCHONDRIAL"/>
    <property type="match status" value="1"/>
</dbReference>
<name>A0A848BA04_9FIRM</name>
<dbReference type="Proteomes" id="UP000543804">
    <property type="component" value="Unassembled WGS sequence"/>
</dbReference>
<feature type="domain" description="Fe-containing alcohol dehydrogenase-like C-terminal" evidence="3">
    <location>
        <begin position="178"/>
        <end position="371"/>
    </location>
</feature>
<dbReference type="InterPro" id="IPR039697">
    <property type="entry name" value="Alcohol_dehydrogenase_Fe"/>
</dbReference>
<sequence>MKTFQIAPEICLLHTVDEFLAAFTPGEGDLVFASSGTQKRAFAGKLAGATVIDYRAYGSGEPTDLMVEGIVASLAGKEYRRVFAIGGGTILDVAKLFALERVAPVTDLFQKKFPAVKKHPLILVPTTCGTGSEVTNISILELTKLHTKMGLADAALYADQAVLVPPLLAGLPDRVFGASAIDALIHSVESYTSPKATAFSRLFSFKAMDILIEGFLAIAREGSAAREERLEGFLRASTYAGIAFGNAGCAAVHALSYPLGAARHVPHGEANAVMFAAVYDAYRAKRYDGRLQKLTWHIANLLGCQEQEAFPRLMALLEKILPKKTLAAYGVKESDLAAYTDIVMTQQGRLMANNYVPLTRDEVLAIYEKLYRGA</sequence>
<dbReference type="AlphaFoldDB" id="A0A848BA04"/>
<dbReference type="Pfam" id="PF25137">
    <property type="entry name" value="ADH_Fe_C"/>
    <property type="match status" value="1"/>
</dbReference>
<dbReference type="Gene3D" id="3.40.50.1970">
    <property type="match status" value="1"/>
</dbReference>
<dbReference type="PANTHER" id="PTHR11496">
    <property type="entry name" value="ALCOHOL DEHYDROGENASE"/>
    <property type="match status" value="1"/>
</dbReference>
<evidence type="ECO:0000256" key="1">
    <source>
        <dbReference type="ARBA" id="ARBA00023002"/>
    </source>
</evidence>
<dbReference type="InterPro" id="IPR056798">
    <property type="entry name" value="ADH_Fe_C"/>
</dbReference>
<gene>
    <name evidence="4" type="ORF">HF878_07245</name>
</gene>
<comment type="caution">
    <text evidence="4">The sequence shown here is derived from an EMBL/GenBank/DDBJ whole genome shotgun (WGS) entry which is preliminary data.</text>
</comment>